<comment type="caution">
    <text evidence="2">The sequence shown here is derived from an EMBL/GenBank/DDBJ whole genome shotgun (WGS) entry which is preliminary data.</text>
</comment>
<evidence type="ECO:0000313" key="2">
    <source>
        <dbReference type="EMBL" id="OPJ81320.1"/>
    </source>
</evidence>
<reference evidence="2 3" key="1">
    <citation type="submission" date="2016-02" db="EMBL/GenBank/DDBJ databases">
        <title>Band-tailed pigeon sequencing and assembly.</title>
        <authorList>
            <person name="Soares A.E."/>
            <person name="Novak B.J."/>
            <person name="Rice E.S."/>
            <person name="O'Connell B."/>
            <person name="Chang D."/>
            <person name="Weber S."/>
            <person name="Shapiro B."/>
        </authorList>
    </citation>
    <scope>NUCLEOTIDE SEQUENCE [LARGE SCALE GENOMIC DNA]</scope>
    <source>
        <strain evidence="2">BTP2013</strain>
        <tissue evidence="2">Blood</tissue>
    </source>
</reference>
<proteinExistence type="predicted"/>
<protein>
    <submittedName>
        <fullName evidence="2">Uncharacterized protein</fullName>
    </submittedName>
</protein>
<accession>A0A1V4KA08</accession>
<dbReference type="EMBL" id="LSYS01003973">
    <property type="protein sequence ID" value="OPJ81320.1"/>
    <property type="molecule type" value="Genomic_DNA"/>
</dbReference>
<sequence>MYEEAANPSLKPTALVGRRVRVPFLAPSHGDMVTSGRNSENSPGNVLELERLIDVAMLTASYVHSLAKHQSRHGMRSKREISSWSPDFADQRMLQIQIIREQKPPPLVLRSILKSAPVWRRCDFALGFKMTEETTVRPPWISHSRAGSCGRNTDGGDTSAAAPGGKH</sequence>
<evidence type="ECO:0000256" key="1">
    <source>
        <dbReference type="SAM" id="MobiDB-lite"/>
    </source>
</evidence>
<feature type="region of interest" description="Disordered" evidence="1">
    <location>
        <begin position="141"/>
        <end position="167"/>
    </location>
</feature>
<keyword evidence="3" id="KW-1185">Reference proteome</keyword>
<organism evidence="2 3">
    <name type="scientific">Patagioenas fasciata monilis</name>
    <dbReference type="NCBI Taxonomy" id="372326"/>
    <lineage>
        <taxon>Eukaryota</taxon>
        <taxon>Metazoa</taxon>
        <taxon>Chordata</taxon>
        <taxon>Craniata</taxon>
        <taxon>Vertebrata</taxon>
        <taxon>Euteleostomi</taxon>
        <taxon>Archelosauria</taxon>
        <taxon>Archosauria</taxon>
        <taxon>Dinosauria</taxon>
        <taxon>Saurischia</taxon>
        <taxon>Theropoda</taxon>
        <taxon>Coelurosauria</taxon>
        <taxon>Aves</taxon>
        <taxon>Neognathae</taxon>
        <taxon>Neoaves</taxon>
        <taxon>Columbimorphae</taxon>
        <taxon>Columbiformes</taxon>
        <taxon>Columbidae</taxon>
        <taxon>Patagioenas</taxon>
    </lineage>
</organism>
<dbReference type="AlphaFoldDB" id="A0A1V4KA08"/>
<gene>
    <name evidence="2" type="ORF">AV530_009792</name>
</gene>
<dbReference type="Proteomes" id="UP000190648">
    <property type="component" value="Unassembled WGS sequence"/>
</dbReference>
<name>A0A1V4KA08_PATFA</name>
<evidence type="ECO:0000313" key="3">
    <source>
        <dbReference type="Proteomes" id="UP000190648"/>
    </source>
</evidence>